<accession>A0A0D0EZ77</accession>
<dbReference type="EMBL" id="MUGX01000011">
    <property type="protein sequence ID" value="OXA88170.1"/>
    <property type="molecule type" value="Genomic_DNA"/>
</dbReference>
<reference evidence="3 5" key="2">
    <citation type="submission" date="2016-11" db="EMBL/GenBank/DDBJ databases">
        <title>Whole genomes of Flavobacteriaceae.</title>
        <authorList>
            <person name="Stine C."/>
            <person name="Li C."/>
            <person name="Tadesse D."/>
        </authorList>
    </citation>
    <scope>NUCLEOTIDE SEQUENCE [LARGE SCALE GENOMIC DNA]</scope>
    <source>
        <strain evidence="3 5">ATCC 51468</strain>
    </source>
</reference>
<dbReference type="AlphaFoldDB" id="A0A0D0EZ77"/>
<dbReference type="OrthoDB" id="771660at2"/>
<dbReference type="STRING" id="37752.IW18_02600"/>
<sequence>MERELPSINIEGTDFLIDINKVELREKNNPVNTISIYVMSDVEDGYAFNYSLQEKNIPNLISNGEDTSVKIPELVVLDPAGMAEKYKLTPQELENKTDFDLMVDQTAFNDRTQKGMLPTINIEGHTFYVDIRMGMLRPKDDFLSKGIVFDEIDHYFSEEANAYIIPYNPKIHEFQELDYDSILELPKDLIAVQFPFQRELDPIGWNRNGGWNIKEDLKRIGLKSHFEAKTIPWKETFLPQIITENLKVLKEKMTKKKLQNKPVFSSKKEQGNKGRKM</sequence>
<dbReference type="EMBL" id="JPRK01000003">
    <property type="protein sequence ID" value="KIO54363.1"/>
    <property type="molecule type" value="Genomic_DNA"/>
</dbReference>
<organism evidence="2 4">
    <name type="scientific">Flavobacterium hibernum</name>
    <dbReference type="NCBI Taxonomy" id="37752"/>
    <lineage>
        <taxon>Bacteria</taxon>
        <taxon>Pseudomonadati</taxon>
        <taxon>Bacteroidota</taxon>
        <taxon>Flavobacteriia</taxon>
        <taxon>Flavobacteriales</taxon>
        <taxon>Flavobacteriaceae</taxon>
        <taxon>Flavobacterium</taxon>
    </lineage>
</organism>
<evidence type="ECO:0000313" key="2">
    <source>
        <dbReference type="EMBL" id="KIO54363.1"/>
    </source>
</evidence>
<evidence type="ECO:0000313" key="3">
    <source>
        <dbReference type="EMBL" id="OXA88170.1"/>
    </source>
</evidence>
<keyword evidence="5" id="KW-1185">Reference proteome</keyword>
<reference evidence="2 4" key="1">
    <citation type="submission" date="2015-01" db="EMBL/GenBank/DDBJ databases">
        <title>Genome of Flavobacterium hibernum DSM 12611.</title>
        <authorList>
            <person name="Stropko S.J."/>
            <person name="Pipes S.E."/>
            <person name="Newman J.D."/>
        </authorList>
    </citation>
    <scope>NUCLEOTIDE SEQUENCE [LARGE SCALE GENOMIC DNA]</scope>
    <source>
        <strain evidence="2 4">DSM 12611</strain>
    </source>
</reference>
<dbReference type="Proteomes" id="UP000198302">
    <property type="component" value="Unassembled WGS sequence"/>
</dbReference>
<dbReference type="RefSeq" id="WP_041516030.1">
    <property type="nucleotide sequence ID" value="NZ_JPRK01000003.1"/>
</dbReference>
<evidence type="ECO:0000313" key="5">
    <source>
        <dbReference type="Proteomes" id="UP000198302"/>
    </source>
</evidence>
<protein>
    <submittedName>
        <fullName evidence="2">Uncharacterized protein</fullName>
    </submittedName>
</protein>
<proteinExistence type="predicted"/>
<dbReference type="Proteomes" id="UP000032061">
    <property type="component" value="Unassembled WGS sequence"/>
</dbReference>
<feature type="region of interest" description="Disordered" evidence="1">
    <location>
        <begin position="258"/>
        <end position="277"/>
    </location>
</feature>
<name>A0A0D0EZ77_9FLAO</name>
<comment type="caution">
    <text evidence="2">The sequence shown here is derived from an EMBL/GenBank/DDBJ whole genome shotgun (WGS) entry which is preliminary data.</text>
</comment>
<gene>
    <name evidence="3" type="ORF">B0A73_10395</name>
    <name evidence="2" type="ORF">IW18_02600</name>
</gene>
<evidence type="ECO:0000313" key="4">
    <source>
        <dbReference type="Proteomes" id="UP000032061"/>
    </source>
</evidence>
<evidence type="ECO:0000256" key="1">
    <source>
        <dbReference type="SAM" id="MobiDB-lite"/>
    </source>
</evidence>
<feature type="compositionally biased region" description="Basic and acidic residues" evidence="1">
    <location>
        <begin position="266"/>
        <end position="277"/>
    </location>
</feature>